<dbReference type="SUPFAM" id="SSF64158">
    <property type="entry name" value="2,3-Bisphosphoglycerate-independent phosphoglycerate mutase, substrate-binding domain"/>
    <property type="match status" value="1"/>
</dbReference>
<dbReference type="InterPro" id="IPR005995">
    <property type="entry name" value="Pgm_bpd_ind"/>
</dbReference>
<dbReference type="EMBL" id="WAIE01000005">
    <property type="protein sequence ID" value="KAB1441193.1"/>
    <property type="molecule type" value="Genomic_DNA"/>
</dbReference>
<dbReference type="GO" id="GO:0006007">
    <property type="term" value="P:glucose catabolic process"/>
    <property type="evidence" value="ECO:0007669"/>
    <property type="project" value="InterPro"/>
</dbReference>
<feature type="binding site" evidence="10 13">
    <location>
        <position position="63"/>
    </location>
    <ligand>
        <name>Mn(2+)</name>
        <dbReference type="ChEBI" id="CHEBI:29035"/>
        <label>2</label>
    </ligand>
</feature>
<evidence type="ECO:0000256" key="4">
    <source>
        <dbReference type="ARBA" id="ARBA00012026"/>
    </source>
</evidence>
<dbReference type="InterPro" id="IPR006124">
    <property type="entry name" value="Metalloenzyme"/>
</dbReference>
<feature type="domain" description="BPG-independent PGAM N-terminal" evidence="15">
    <location>
        <begin position="83"/>
        <end position="295"/>
    </location>
</feature>
<feature type="binding site" evidence="10 13">
    <location>
        <position position="13"/>
    </location>
    <ligand>
        <name>Mn(2+)</name>
        <dbReference type="ChEBI" id="CHEBI:29035"/>
        <label>2</label>
    </ligand>
</feature>
<accession>A0A6N6N022</accession>
<feature type="binding site" evidence="10 12">
    <location>
        <position position="124"/>
    </location>
    <ligand>
        <name>substrate</name>
    </ligand>
</feature>
<evidence type="ECO:0000313" key="17">
    <source>
        <dbReference type="Proteomes" id="UP000438699"/>
    </source>
</evidence>
<feature type="binding site" evidence="10 13">
    <location>
        <position position="440"/>
    </location>
    <ligand>
        <name>Mn(2+)</name>
        <dbReference type="ChEBI" id="CHEBI:29035"/>
        <label>2</label>
    </ligand>
</feature>
<feature type="binding site" evidence="10 13">
    <location>
        <position position="457"/>
    </location>
    <ligand>
        <name>Mn(2+)</name>
        <dbReference type="ChEBI" id="CHEBI:29035"/>
        <label>1</label>
    </ligand>
</feature>
<evidence type="ECO:0000256" key="6">
    <source>
        <dbReference type="ARBA" id="ARBA00023152"/>
    </source>
</evidence>
<protein>
    <recommendedName>
        <fullName evidence="9 10">2,3-bisphosphoglycerate-independent phosphoglycerate mutase</fullName>
        <shortName evidence="10">BPG-independent PGAM</shortName>
        <shortName evidence="10">Phosphoglyceromutase</shortName>
        <shortName evidence="10">iPGM</shortName>
        <ecNumber evidence="4 10">5.4.2.12</ecNumber>
    </recommendedName>
</protein>
<evidence type="ECO:0000256" key="13">
    <source>
        <dbReference type="PIRSR" id="PIRSR001492-3"/>
    </source>
</evidence>
<dbReference type="RefSeq" id="WP_151151448.1">
    <property type="nucleotide sequence ID" value="NZ_WAIE01000005.1"/>
</dbReference>
<feature type="binding site" evidence="10 12">
    <location>
        <begin position="258"/>
        <end position="261"/>
    </location>
    <ligand>
        <name>substrate</name>
    </ligand>
</feature>
<comment type="function">
    <text evidence="10">Catalyzes the interconversion of 2-phosphoglycerate and 3-phosphoglycerate.</text>
</comment>
<feature type="binding site" evidence="10 12">
    <location>
        <position position="186"/>
    </location>
    <ligand>
        <name>substrate</name>
    </ligand>
</feature>
<gene>
    <name evidence="10" type="primary">gpmI</name>
    <name evidence="16" type="ORF">F8A88_12230</name>
</gene>
<dbReference type="FunFam" id="3.40.1450.10:FF:000001">
    <property type="entry name" value="2,3-bisphosphoglycerate-independent phosphoglycerate mutase"/>
    <property type="match status" value="1"/>
</dbReference>
<feature type="active site" description="Phosphoserine intermediate" evidence="10 11">
    <location>
        <position position="63"/>
    </location>
</feature>
<dbReference type="PANTHER" id="PTHR31637:SF0">
    <property type="entry name" value="2,3-BISPHOSPHOGLYCERATE-INDEPENDENT PHOSPHOGLYCERATE MUTASE"/>
    <property type="match status" value="1"/>
</dbReference>
<dbReference type="GO" id="GO:0005829">
    <property type="term" value="C:cytosol"/>
    <property type="evidence" value="ECO:0007669"/>
    <property type="project" value="TreeGrafter"/>
</dbReference>
<dbReference type="GO" id="GO:0004619">
    <property type="term" value="F:phosphoglycerate mutase activity"/>
    <property type="evidence" value="ECO:0007669"/>
    <property type="project" value="UniProtKB-UniRule"/>
</dbReference>
<dbReference type="EC" id="5.4.2.12" evidence="4 10"/>
<feature type="domain" description="Metalloenzyme" evidence="14">
    <location>
        <begin position="7"/>
        <end position="495"/>
    </location>
</feature>
<dbReference type="InterPro" id="IPR017850">
    <property type="entry name" value="Alkaline_phosphatase_core_sf"/>
</dbReference>
<dbReference type="GO" id="GO:0006096">
    <property type="term" value="P:glycolytic process"/>
    <property type="evidence" value="ECO:0007669"/>
    <property type="project" value="UniProtKB-UniRule"/>
</dbReference>
<sequence>MTRAGTTLLLILDGWGIAPPGDGNCVRNAHTPYLDSLFEQYPNSSLQCSGRAVGLPDGFMGNSEVGHMNIGAGRVVYQDMTRIDMAIEDGSFAQNAALVELMERTKAGSGRLHLMGLLSDGGVHSHQNHLDALLRMAGEFGIRDVIVHCFMDGRDTPPTSGERYMQRLLRTMDELGVGRVGVVSGRYYAMDRDKRYERNELAYRALVEADAPVQDDALEGVRQAYAKGENDEFIKPFVVRGDDARLSDGDGLFFFNFRADRARQICRALFDGDFDGFVRGKMIDFADFATMTRYESDFPMPVAFAPESYEQTLGQVVSEAGLRQLRIAETEKYAHVTYFLNCGREEPFEGEDRIMVQSPRDVATYDLKPQMSADEVADRLVASLDEHDLCVCNFANLDMVGHTGVIEAAEQACRTVDSCVERVVDAVLKQGGNVLLTADHGNAEEMIGPDGGPQTSHSTNPVPLVFISRQSADMRLDSGILGDIAPTILGILNIDRPTEMTGKNLLQGKG</sequence>
<comment type="caution">
    <text evidence="16">The sequence shown here is derived from an EMBL/GenBank/DDBJ whole genome shotgun (WGS) entry which is preliminary data.</text>
</comment>
<comment type="similarity">
    <text evidence="3 10">Belongs to the BPG-independent phosphoglycerate mutase family.</text>
</comment>
<evidence type="ECO:0000256" key="8">
    <source>
        <dbReference type="ARBA" id="ARBA00023235"/>
    </source>
</evidence>
<evidence type="ECO:0000256" key="9">
    <source>
        <dbReference type="ARBA" id="ARBA00071648"/>
    </source>
</evidence>
<dbReference type="InterPro" id="IPR011258">
    <property type="entry name" value="BPG-indep_PGM_N"/>
</dbReference>
<feature type="binding site" evidence="10 12">
    <location>
        <position position="332"/>
    </location>
    <ligand>
        <name>substrate</name>
    </ligand>
</feature>
<dbReference type="UniPathway" id="UPA00109">
    <property type="reaction ID" value="UER00186"/>
</dbReference>
<dbReference type="SUPFAM" id="SSF53649">
    <property type="entry name" value="Alkaline phosphatase-like"/>
    <property type="match status" value="1"/>
</dbReference>
<evidence type="ECO:0000256" key="11">
    <source>
        <dbReference type="PIRSR" id="PIRSR001492-1"/>
    </source>
</evidence>
<keyword evidence="17" id="KW-1185">Reference proteome</keyword>
<evidence type="ECO:0000259" key="14">
    <source>
        <dbReference type="Pfam" id="PF01676"/>
    </source>
</evidence>
<keyword evidence="7 10" id="KW-0464">Manganese</keyword>
<dbReference type="HAMAP" id="MF_01038">
    <property type="entry name" value="GpmI"/>
    <property type="match status" value="1"/>
</dbReference>
<reference evidence="16 17" key="1">
    <citation type="journal article" date="2017" name="Int. J. Syst. Evol. Microbiol.">
        <title>Desulfovibrio senegalensis sp. nov., a mesophilic sulfate reducer isolated from marine sediment.</title>
        <authorList>
            <person name="Thioye A."/>
            <person name="Gam Z.B.A."/>
            <person name="Mbengue M."/>
            <person name="Cayol J.L."/>
            <person name="Joseph-Bartoli M."/>
            <person name="Toure-Kane C."/>
            <person name="Labat M."/>
        </authorList>
    </citation>
    <scope>NUCLEOTIDE SEQUENCE [LARGE SCALE GENOMIC DNA]</scope>
    <source>
        <strain evidence="16 17">DSM 101509</strain>
    </source>
</reference>
<dbReference type="OrthoDB" id="9800863at2"/>
<comment type="subunit">
    <text evidence="10">Monomer.</text>
</comment>
<dbReference type="NCBIfam" id="TIGR01307">
    <property type="entry name" value="pgm_bpd_ind"/>
    <property type="match status" value="1"/>
</dbReference>
<evidence type="ECO:0000256" key="3">
    <source>
        <dbReference type="ARBA" id="ARBA00008819"/>
    </source>
</evidence>
<evidence type="ECO:0000256" key="1">
    <source>
        <dbReference type="ARBA" id="ARBA00000370"/>
    </source>
</evidence>
<keyword evidence="6 10" id="KW-0324">Glycolysis</keyword>
<comment type="pathway">
    <text evidence="2 10">Carbohydrate degradation; glycolysis; pyruvate from D-glyceraldehyde 3-phosphate: step 3/5.</text>
</comment>
<dbReference type="Gene3D" id="3.40.720.10">
    <property type="entry name" value="Alkaline Phosphatase, subunit A"/>
    <property type="match status" value="1"/>
</dbReference>
<evidence type="ECO:0000256" key="10">
    <source>
        <dbReference type="HAMAP-Rule" id="MF_01038"/>
    </source>
</evidence>
<name>A0A6N6N022_9BACT</name>
<dbReference type="CDD" id="cd16010">
    <property type="entry name" value="iPGM"/>
    <property type="match status" value="1"/>
</dbReference>
<evidence type="ECO:0000259" key="15">
    <source>
        <dbReference type="Pfam" id="PF06415"/>
    </source>
</evidence>
<feature type="binding site" evidence="10 13">
    <location>
        <position position="439"/>
    </location>
    <ligand>
        <name>Mn(2+)</name>
        <dbReference type="ChEBI" id="CHEBI:29035"/>
        <label>2</label>
    </ligand>
</feature>
<comment type="catalytic activity">
    <reaction evidence="1 10">
        <text>(2R)-2-phosphoglycerate = (2R)-3-phosphoglycerate</text>
        <dbReference type="Rhea" id="RHEA:15901"/>
        <dbReference type="ChEBI" id="CHEBI:58272"/>
        <dbReference type="ChEBI" id="CHEBI:58289"/>
        <dbReference type="EC" id="5.4.2.12"/>
    </reaction>
</comment>
<evidence type="ECO:0000256" key="5">
    <source>
        <dbReference type="ARBA" id="ARBA00022723"/>
    </source>
</evidence>
<dbReference type="Gene3D" id="3.40.1450.10">
    <property type="entry name" value="BPG-independent phosphoglycerate mutase, domain B"/>
    <property type="match status" value="1"/>
</dbReference>
<feature type="binding site" evidence="10 12">
    <location>
        <position position="192"/>
    </location>
    <ligand>
        <name>substrate</name>
    </ligand>
</feature>
<dbReference type="InterPro" id="IPR036646">
    <property type="entry name" value="PGAM_B_sf"/>
</dbReference>
<dbReference type="Pfam" id="PF06415">
    <property type="entry name" value="iPGM_N"/>
    <property type="match status" value="1"/>
</dbReference>
<keyword evidence="5 10" id="KW-0479">Metal-binding</keyword>
<evidence type="ECO:0000313" key="16">
    <source>
        <dbReference type="EMBL" id="KAB1441193.1"/>
    </source>
</evidence>
<feature type="binding site" evidence="10 12">
    <location>
        <begin position="154"/>
        <end position="155"/>
    </location>
    <ligand>
        <name>substrate</name>
    </ligand>
</feature>
<dbReference type="PANTHER" id="PTHR31637">
    <property type="entry name" value="2,3-BISPHOSPHOGLYCERATE-INDEPENDENT PHOSPHOGLYCERATE MUTASE"/>
    <property type="match status" value="1"/>
</dbReference>
<evidence type="ECO:0000256" key="7">
    <source>
        <dbReference type="ARBA" id="ARBA00023211"/>
    </source>
</evidence>
<dbReference type="Pfam" id="PF01676">
    <property type="entry name" value="Metalloenzyme"/>
    <property type="match status" value="1"/>
</dbReference>
<comment type="cofactor">
    <cofactor evidence="10">
        <name>Mn(2+)</name>
        <dbReference type="ChEBI" id="CHEBI:29035"/>
    </cofactor>
    <text evidence="10">Binds 2 manganese ions per subunit.</text>
</comment>
<dbReference type="AlphaFoldDB" id="A0A6N6N022"/>
<feature type="binding site" evidence="10 13">
    <location>
        <position position="402"/>
    </location>
    <ligand>
        <name>Mn(2+)</name>
        <dbReference type="ChEBI" id="CHEBI:29035"/>
        <label>1</label>
    </ligand>
</feature>
<organism evidence="16 17">
    <name type="scientific">Pseudodesulfovibrio senegalensis</name>
    <dbReference type="NCBI Taxonomy" id="1721087"/>
    <lineage>
        <taxon>Bacteria</taxon>
        <taxon>Pseudomonadati</taxon>
        <taxon>Thermodesulfobacteriota</taxon>
        <taxon>Desulfovibrionia</taxon>
        <taxon>Desulfovibrionales</taxon>
        <taxon>Desulfovibrionaceae</taxon>
    </lineage>
</organism>
<feature type="binding site" evidence="10 13">
    <location>
        <position position="398"/>
    </location>
    <ligand>
        <name>Mn(2+)</name>
        <dbReference type="ChEBI" id="CHEBI:29035"/>
        <label>1</label>
    </ligand>
</feature>
<evidence type="ECO:0000256" key="12">
    <source>
        <dbReference type="PIRSR" id="PIRSR001492-2"/>
    </source>
</evidence>
<dbReference type="Proteomes" id="UP000438699">
    <property type="component" value="Unassembled WGS sequence"/>
</dbReference>
<dbReference type="PIRSF" id="PIRSF001492">
    <property type="entry name" value="IPGAM"/>
    <property type="match status" value="1"/>
</dbReference>
<dbReference type="GO" id="GO:0030145">
    <property type="term" value="F:manganese ion binding"/>
    <property type="evidence" value="ECO:0007669"/>
    <property type="project" value="UniProtKB-UniRule"/>
</dbReference>
<keyword evidence="8 10" id="KW-0413">Isomerase</keyword>
<proteinExistence type="inferred from homology"/>
<evidence type="ECO:0000256" key="2">
    <source>
        <dbReference type="ARBA" id="ARBA00004798"/>
    </source>
</evidence>